<dbReference type="PANTHER" id="PTHR33231:SF1">
    <property type="entry name" value="30S RIBOSOMAL PROTEIN"/>
    <property type="match status" value="1"/>
</dbReference>
<evidence type="ECO:0000313" key="2">
    <source>
        <dbReference type="EMBL" id="OGY69842.1"/>
    </source>
</evidence>
<dbReference type="Gene3D" id="3.30.160.100">
    <property type="entry name" value="Ribosome hibernation promotion factor-like"/>
    <property type="match status" value="1"/>
</dbReference>
<sequence length="106" mass="12288">MNISIKGTNLDLTSSIKEFIEEKIGSLRKFIGKTELEEDVKVFVEIARTTRHHAKGEVFYAEATMHMHTHTFRAEDTSEDIRVSINNVRHKLEEQIKKHRDAHLSS</sequence>
<dbReference type="GO" id="GO:0043024">
    <property type="term" value="F:ribosomal small subunit binding"/>
    <property type="evidence" value="ECO:0007669"/>
    <property type="project" value="TreeGrafter"/>
</dbReference>
<dbReference type="AlphaFoldDB" id="A0A1G1ZZ36"/>
<proteinExistence type="predicted"/>
<dbReference type="SUPFAM" id="SSF69754">
    <property type="entry name" value="Ribosome binding protein Y (YfiA homologue)"/>
    <property type="match status" value="1"/>
</dbReference>
<dbReference type="EMBL" id="MHJO01000002">
    <property type="protein sequence ID" value="OGY69842.1"/>
    <property type="molecule type" value="Genomic_DNA"/>
</dbReference>
<evidence type="ECO:0000256" key="1">
    <source>
        <dbReference type="ARBA" id="ARBA00022845"/>
    </source>
</evidence>
<dbReference type="PANTHER" id="PTHR33231">
    <property type="entry name" value="30S RIBOSOMAL PROTEIN"/>
    <property type="match status" value="1"/>
</dbReference>
<reference evidence="2 3" key="1">
    <citation type="journal article" date="2016" name="Nat. Commun.">
        <title>Thousands of microbial genomes shed light on interconnected biogeochemical processes in an aquifer system.</title>
        <authorList>
            <person name="Anantharaman K."/>
            <person name="Brown C.T."/>
            <person name="Hug L.A."/>
            <person name="Sharon I."/>
            <person name="Castelle C.J."/>
            <person name="Probst A.J."/>
            <person name="Thomas B.C."/>
            <person name="Singh A."/>
            <person name="Wilkins M.J."/>
            <person name="Karaoz U."/>
            <person name="Brodie E.L."/>
            <person name="Williams K.H."/>
            <person name="Hubbard S.S."/>
            <person name="Banfield J.F."/>
        </authorList>
    </citation>
    <scope>NUCLEOTIDE SEQUENCE [LARGE SCALE GENOMIC DNA]</scope>
</reference>
<dbReference type="InterPro" id="IPR036567">
    <property type="entry name" value="RHF-like"/>
</dbReference>
<dbReference type="NCBIfam" id="TIGR00741">
    <property type="entry name" value="yfiA"/>
    <property type="match status" value="1"/>
</dbReference>
<dbReference type="GO" id="GO:0045900">
    <property type="term" value="P:negative regulation of translational elongation"/>
    <property type="evidence" value="ECO:0007669"/>
    <property type="project" value="TreeGrafter"/>
</dbReference>
<gene>
    <name evidence="2" type="ORF">A2586_00420</name>
</gene>
<dbReference type="InterPro" id="IPR050574">
    <property type="entry name" value="HPF/YfiA_ribosome-assoc"/>
</dbReference>
<dbReference type="GO" id="GO:0022627">
    <property type="term" value="C:cytosolic small ribosomal subunit"/>
    <property type="evidence" value="ECO:0007669"/>
    <property type="project" value="TreeGrafter"/>
</dbReference>
<accession>A0A1G1ZZ36</accession>
<dbReference type="Pfam" id="PF02482">
    <property type="entry name" value="Ribosomal_S30AE"/>
    <property type="match status" value="1"/>
</dbReference>
<protein>
    <submittedName>
        <fullName evidence="2">Ribosomal subunit interface protein</fullName>
    </submittedName>
</protein>
<organism evidence="2 3">
    <name type="scientific">Candidatus Harrisonbacteria bacterium RIFOXYD1_FULL_40_9</name>
    <dbReference type="NCBI Taxonomy" id="1798412"/>
    <lineage>
        <taxon>Bacteria</taxon>
        <taxon>Candidatus Harrisoniibacteriota</taxon>
    </lineage>
</organism>
<name>A0A1G1ZZ36_9BACT</name>
<comment type="caution">
    <text evidence="2">The sequence shown here is derived from an EMBL/GenBank/DDBJ whole genome shotgun (WGS) entry which is preliminary data.</text>
</comment>
<keyword evidence="1" id="KW-0810">Translation regulation</keyword>
<dbReference type="Proteomes" id="UP000176611">
    <property type="component" value="Unassembled WGS sequence"/>
</dbReference>
<evidence type="ECO:0000313" key="3">
    <source>
        <dbReference type="Proteomes" id="UP000176611"/>
    </source>
</evidence>
<dbReference type="InterPro" id="IPR003489">
    <property type="entry name" value="RHF/RaiA"/>
</dbReference>